<dbReference type="InterPro" id="IPR001138">
    <property type="entry name" value="Zn2Cys6_DnaBD"/>
</dbReference>
<feature type="region of interest" description="Disordered" evidence="6">
    <location>
        <begin position="73"/>
        <end position="104"/>
    </location>
</feature>
<keyword evidence="5" id="KW-0539">Nucleus</keyword>
<keyword evidence="7" id="KW-0812">Transmembrane</keyword>
<protein>
    <submittedName>
        <fullName evidence="9">Transcriptional regulator family: Fungal Specific TF</fullName>
    </submittedName>
</protein>
<organism evidence="9 10">
    <name type="scientific">Penicillium cosmopolitanum</name>
    <dbReference type="NCBI Taxonomy" id="1131564"/>
    <lineage>
        <taxon>Eukaryota</taxon>
        <taxon>Fungi</taxon>
        <taxon>Dikarya</taxon>
        <taxon>Ascomycota</taxon>
        <taxon>Pezizomycotina</taxon>
        <taxon>Eurotiomycetes</taxon>
        <taxon>Eurotiomycetidae</taxon>
        <taxon>Eurotiales</taxon>
        <taxon>Aspergillaceae</taxon>
        <taxon>Penicillium</taxon>
    </lineage>
</organism>
<evidence type="ECO:0000256" key="6">
    <source>
        <dbReference type="SAM" id="MobiDB-lite"/>
    </source>
</evidence>
<accession>A0A9X0B2Q9</accession>
<proteinExistence type="predicted"/>
<dbReference type="PANTHER" id="PTHR46910:SF20">
    <property type="entry name" value="ZN(II)2CYS6 TRANSCRIPTION FACTOR (EUROFUNG)-RELATED"/>
    <property type="match status" value="1"/>
</dbReference>
<feature type="transmembrane region" description="Helical" evidence="7">
    <location>
        <begin position="538"/>
        <end position="557"/>
    </location>
</feature>
<dbReference type="InterPro" id="IPR036864">
    <property type="entry name" value="Zn2-C6_fun-type_DNA-bd_sf"/>
</dbReference>
<keyword evidence="7" id="KW-1133">Transmembrane helix</keyword>
<keyword evidence="3" id="KW-0238">DNA-binding</keyword>
<evidence type="ECO:0000259" key="8">
    <source>
        <dbReference type="SMART" id="SM00906"/>
    </source>
</evidence>
<dbReference type="CDD" id="cd12148">
    <property type="entry name" value="fungal_TF_MHR"/>
    <property type="match status" value="1"/>
</dbReference>
<evidence type="ECO:0000313" key="9">
    <source>
        <dbReference type="EMBL" id="KAJ5385938.1"/>
    </source>
</evidence>
<dbReference type="Proteomes" id="UP001147747">
    <property type="component" value="Unassembled WGS sequence"/>
</dbReference>
<evidence type="ECO:0000256" key="7">
    <source>
        <dbReference type="SAM" id="Phobius"/>
    </source>
</evidence>
<evidence type="ECO:0000256" key="5">
    <source>
        <dbReference type="ARBA" id="ARBA00023242"/>
    </source>
</evidence>
<dbReference type="Gene3D" id="4.10.240.10">
    <property type="entry name" value="Zn(2)-C6 fungal-type DNA-binding domain"/>
    <property type="match status" value="1"/>
</dbReference>
<dbReference type="PANTHER" id="PTHR46910">
    <property type="entry name" value="TRANSCRIPTION FACTOR PDR1"/>
    <property type="match status" value="1"/>
</dbReference>
<evidence type="ECO:0000256" key="1">
    <source>
        <dbReference type="ARBA" id="ARBA00022723"/>
    </source>
</evidence>
<dbReference type="Pfam" id="PF04082">
    <property type="entry name" value="Fungal_trans"/>
    <property type="match status" value="1"/>
</dbReference>
<name>A0A9X0B2Q9_9EURO</name>
<feature type="compositionally biased region" description="Low complexity" evidence="6">
    <location>
        <begin position="89"/>
        <end position="101"/>
    </location>
</feature>
<sequence>MPRLTGYNQGPGADCVFGYSQIRCDRATPACETCQLAGLPCIFTPQPVQNRKGLRQELADSQARVQQLEEALAAAQRSAQSTPGENNESSAASLSSTVSPAPRNLAPQDSPAISLVTDTHCLDTALASFRWHIAYCGLGNPLSTTRAAFYSNIFQRTGSTFDLDDFLNELMQPLIAQGLKGVRRSASIKWPSTSLVQQCVTYYTKAGLYSLFPFADAEALQVLVKADVLNHPKTSRAAYRACLAAFTANITQMHRHDPMFRDADPDAYAHAAISLIPGIITEPADTRTVEAIMMIAIFICPLGQPQYAEMLLGIAIQALYNLEAHRMRPASETNIKPQQSNHLRALFWLAYGMDREFASRKSQPPLINEADCDLDLPPSYVLTSSAKHFYFKPLSSKELLYPTDLRLVLIKSRIYRLLYSVQSKTYSETQRLQHIRELDQELSDIKSEYPAEFRPDSFATEGAPDYLFHDLSIRGVSVHLEYYYCLGKIHGASSTAKETLLSKSRSPLASSEEICYESARSTLIYVGRVRHYINYHTFWIHAQFVLTAVITLFRFLIMLPAKDTFMRDIQIIEEIAGIFAPARQTDEDGNFFPPFHFTHAFIMKLVALAKMAHTKAIDRGQ</sequence>
<dbReference type="CDD" id="cd00067">
    <property type="entry name" value="GAL4"/>
    <property type="match status" value="1"/>
</dbReference>
<keyword evidence="10" id="KW-1185">Reference proteome</keyword>
<keyword evidence="4" id="KW-0804">Transcription</keyword>
<dbReference type="InterPro" id="IPR050987">
    <property type="entry name" value="AtrR-like"/>
</dbReference>
<evidence type="ECO:0000256" key="2">
    <source>
        <dbReference type="ARBA" id="ARBA00023015"/>
    </source>
</evidence>
<comment type="caution">
    <text evidence="9">The sequence shown here is derived from an EMBL/GenBank/DDBJ whole genome shotgun (WGS) entry which is preliminary data.</text>
</comment>
<dbReference type="GO" id="GO:0006351">
    <property type="term" value="P:DNA-templated transcription"/>
    <property type="evidence" value="ECO:0007669"/>
    <property type="project" value="InterPro"/>
</dbReference>
<dbReference type="SMART" id="SM00906">
    <property type="entry name" value="Fungal_trans"/>
    <property type="match status" value="1"/>
</dbReference>
<reference evidence="9" key="1">
    <citation type="submission" date="2022-12" db="EMBL/GenBank/DDBJ databases">
        <authorList>
            <person name="Petersen C."/>
        </authorList>
    </citation>
    <scope>NUCLEOTIDE SEQUENCE</scope>
    <source>
        <strain evidence="9">IBT 29677</strain>
    </source>
</reference>
<dbReference type="GO" id="GO:0000981">
    <property type="term" value="F:DNA-binding transcription factor activity, RNA polymerase II-specific"/>
    <property type="evidence" value="ECO:0007669"/>
    <property type="project" value="InterPro"/>
</dbReference>
<evidence type="ECO:0000313" key="10">
    <source>
        <dbReference type="Proteomes" id="UP001147747"/>
    </source>
</evidence>
<keyword evidence="1" id="KW-0479">Metal-binding</keyword>
<reference evidence="9" key="2">
    <citation type="journal article" date="2023" name="IMA Fungus">
        <title>Comparative genomic study of the Penicillium genus elucidates a diverse pangenome and 15 lateral gene transfer events.</title>
        <authorList>
            <person name="Petersen C."/>
            <person name="Sorensen T."/>
            <person name="Nielsen M.R."/>
            <person name="Sondergaard T.E."/>
            <person name="Sorensen J.L."/>
            <person name="Fitzpatrick D.A."/>
            <person name="Frisvad J.C."/>
            <person name="Nielsen K.L."/>
        </authorList>
    </citation>
    <scope>NUCLEOTIDE SEQUENCE</scope>
    <source>
        <strain evidence="9">IBT 29677</strain>
    </source>
</reference>
<dbReference type="EMBL" id="JAPZBU010000009">
    <property type="protein sequence ID" value="KAJ5385938.1"/>
    <property type="molecule type" value="Genomic_DNA"/>
</dbReference>
<keyword evidence="2" id="KW-0805">Transcription regulation</keyword>
<feature type="domain" description="Xylanolytic transcriptional activator regulatory" evidence="8">
    <location>
        <begin position="308"/>
        <end position="383"/>
    </location>
</feature>
<keyword evidence="7" id="KW-0472">Membrane</keyword>
<dbReference type="AlphaFoldDB" id="A0A9X0B2Q9"/>
<dbReference type="GO" id="GO:0008270">
    <property type="term" value="F:zinc ion binding"/>
    <property type="evidence" value="ECO:0007669"/>
    <property type="project" value="InterPro"/>
</dbReference>
<evidence type="ECO:0000256" key="4">
    <source>
        <dbReference type="ARBA" id="ARBA00023163"/>
    </source>
</evidence>
<dbReference type="GeneID" id="81372096"/>
<dbReference type="GO" id="GO:0003677">
    <property type="term" value="F:DNA binding"/>
    <property type="evidence" value="ECO:0007669"/>
    <property type="project" value="UniProtKB-KW"/>
</dbReference>
<gene>
    <name evidence="9" type="ORF">N7509_008479</name>
</gene>
<dbReference type="RefSeq" id="XP_056483736.1">
    <property type="nucleotide sequence ID" value="XM_056633116.1"/>
</dbReference>
<dbReference type="OrthoDB" id="4116913at2759"/>
<dbReference type="InterPro" id="IPR007219">
    <property type="entry name" value="XnlR_reg_dom"/>
</dbReference>
<evidence type="ECO:0000256" key="3">
    <source>
        <dbReference type="ARBA" id="ARBA00023125"/>
    </source>
</evidence>